<evidence type="ECO:0000256" key="1">
    <source>
        <dbReference type="SAM" id="Phobius"/>
    </source>
</evidence>
<protein>
    <recommendedName>
        <fullName evidence="4">Secreted protein</fullName>
    </recommendedName>
</protein>
<organism evidence="2 3">
    <name type="scientific">Cuscuta epithymum</name>
    <dbReference type="NCBI Taxonomy" id="186058"/>
    <lineage>
        <taxon>Eukaryota</taxon>
        <taxon>Viridiplantae</taxon>
        <taxon>Streptophyta</taxon>
        <taxon>Embryophyta</taxon>
        <taxon>Tracheophyta</taxon>
        <taxon>Spermatophyta</taxon>
        <taxon>Magnoliopsida</taxon>
        <taxon>eudicotyledons</taxon>
        <taxon>Gunneridae</taxon>
        <taxon>Pentapetalae</taxon>
        <taxon>asterids</taxon>
        <taxon>lamiids</taxon>
        <taxon>Solanales</taxon>
        <taxon>Convolvulaceae</taxon>
        <taxon>Cuscuteae</taxon>
        <taxon>Cuscuta</taxon>
        <taxon>Cuscuta subgen. Cuscuta</taxon>
    </lineage>
</organism>
<evidence type="ECO:0000313" key="3">
    <source>
        <dbReference type="Proteomes" id="UP001152523"/>
    </source>
</evidence>
<keyword evidence="1" id="KW-0812">Transmembrane</keyword>
<keyword evidence="1" id="KW-1133">Transmembrane helix</keyword>
<evidence type="ECO:0000313" key="2">
    <source>
        <dbReference type="EMBL" id="CAH9075506.1"/>
    </source>
</evidence>
<name>A0AAV0CES6_9ASTE</name>
<dbReference type="Proteomes" id="UP001152523">
    <property type="component" value="Unassembled WGS sequence"/>
</dbReference>
<accession>A0AAV0CES6</accession>
<dbReference type="EMBL" id="CAMAPF010000028">
    <property type="protein sequence ID" value="CAH9075506.1"/>
    <property type="molecule type" value="Genomic_DNA"/>
</dbReference>
<keyword evidence="3" id="KW-1185">Reference proteome</keyword>
<sequence>MPFVALGRRTQSITVAVAIGNWCRYFAGLLTFWSFRTFSKKNTFGSSGVQGVGRRCFHASADLVANCWCEEDARGDSYREEDCGQNLPKLWRLAFVLSAGAEKKNETSS</sequence>
<reference evidence="2" key="1">
    <citation type="submission" date="2022-07" db="EMBL/GenBank/DDBJ databases">
        <authorList>
            <person name="Macas J."/>
            <person name="Novak P."/>
            <person name="Neumann P."/>
        </authorList>
    </citation>
    <scope>NUCLEOTIDE SEQUENCE</scope>
</reference>
<proteinExistence type="predicted"/>
<keyword evidence="1" id="KW-0472">Membrane</keyword>
<gene>
    <name evidence="2" type="ORF">CEPIT_LOCUS5463</name>
</gene>
<feature type="transmembrane region" description="Helical" evidence="1">
    <location>
        <begin position="12"/>
        <end position="33"/>
    </location>
</feature>
<dbReference type="AlphaFoldDB" id="A0AAV0CES6"/>
<evidence type="ECO:0008006" key="4">
    <source>
        <dbReference type="Google" id="ProtNLM"/>
    </source>
</evidence>
<comment type="caution">
    <text evidence="2">The sequence shown here is derived from an EMBL/GenBank/DDBJ whole genome shotgun (WGS) entry which is preliminary data.</text>
</comment>